<evidence type="ECO:0000256" key="1">
    <source>
        <dbReference type="SAM" id="Phobius"/>
    </source>
</evidence>
<keyword evidence="1" id="KW-1133">Transmembrane helix</keyword>
<dbReference type="EMBL" id="GACK01008562">
    <property type="protein sequence ID" value="JAA56472.1"/>
    <property type="molecule type" value="mRNA"/>
</dbReference>
<name>L7LXZ8_RHIPC</name>
<proteinExistence type="evidence at transcript level"/>
<organism evidence="2">
    <name type="scientific">Rhipicephalus pulchellus</name>
    <name type="common">Yellow backed tick</name>
    <name type="synonym">Dermacentor pulchellus</name>
    <dbReference type="NCBI Taxonomy" id="72859"/>
    <lineage>
        <taxon>Eukaryota</taxon>
        <taxon>Metazoa</taxon>
        <taxon>Ecdysozoa</taxon>
        <taxon>Arthropoda</taxon>
        <taxon>Chelicerata</taxon>
        <taxon>Arachnida</taxon>
        <taxon>Acari</taxon>
        <taxon>Parasitiformes</taxon>
        <taxon>Ixodida</taxon>
        <taxon>Ixodoidea</taxon>
        <taxon>Ixodidae</taxon>
        <taxon>Rhipicephalinae</taxon>
        <taxon>Rhipicephalus</taxon>
        <taxon>Rhipicephalus</taxon>
    </lineage>
</organism>
<keyword evidence="1" id="KW-0812">Transmembrane</keyword>
<feature type="transmembrane region" description="Helical" evidence="1">
    <location>
        <begin position="124"/>
        <end position="144"/>
    </location>
</feature>
<feature type="transmembrane region" description="Helical" evidence="1">
    <location>
        <begin position="41"/>
        <end position="62"/>
    </location>
</feature>
<feature type="transmembrane region" description="Helical" evidence="1">
    <location>
        <begin position="7"/>
        <end position="29"/>
    </location>
</feature>
<reference evidence="2" key="1">
    <citation type="submission" date="2012-11" db="EMBL/GenBank/DDBJ databases">
        <authorList>
            <person name="Lucero-Rivera Y.E."/>
            <person name="Tovar-Ramirez D."/>
        </authorList>
    </citation>
    <scope>NUCLEOTIDE SEQUENCE</scope>
    <source>
        <tissue evidence="2">Salivary gland</tissue>
    </source>
</reference>
<keyword evidence="1" id="KW-0472">Membrane</keyword>
<evidence type="ECO:0000313" key="2">
    <source>
        <dbReference type="EMBL" id="JAA56472.1"/>
    </source>
</evidence>
<dbReference type="AlphaFoldDB" id="L7LXZ8"/>
<sequence>MLRPSLLFFFLPLFLNFCLFYLFFGQAFFSVFHSISFSLFPYFSLFLCLSFFPPVCTSRFLFLSISFSHSHSFVLFLSFFLCLPFVQSISLSFYSVLCSIPGSSPLAELYYTTPRISLSFSPPFLSLALSLCTGCCVFTLGFLLQST</sequence>
<reference evidence="2" key="2">
    <citation type="journal article" date="2015" name="J. Proteomics">
        <title>Sexual differences in the sialomes of the zebra tick, Rhipicephalus pulchellus.</title>
        <authorList>
            <person name="Tan A.W."/>
            <person name="Francischetti I.M."/>
            <person name="Slovak M."/>
            <person name="Kini R.M."/>
            <person name="Ribeiro J.M."/>
        </authorList>
    </citation>
    <scope>NUCLEOTIDE SEQUENCE</scope>
    <source>
        <tissue evidence="2">Salivary gland</tissue>
    </source>
</reference>
<accession>L7LXZ8</accession>
<protein>
    <submittedName>
        <fullName evidence="2">Uncharacterized protein</fullName>
    </submittedName>
</protein>
<feature type="transmembrane region" description="Helical" evidence="1">
    <location>
        <begin position="74"/>
        <end position="97"/>
    </location>
</feature>